<evidence type="ECO:0000256" key="2">
    <source>
        <dbReference type="SAM" id="Phobius"/>
    </source>
</evidence>
<sequence length="632" mass="70643">MAAPTQYPTPSSNLLPPHVSVQALAATTQSPAPSPAPLPAPVPAPAPGTARVPMHAPNAASTTMPTPNTPPLPLPAALSRSLEQWARYPRNLVPSTTGISPSALETYRAKLETVKFDLFVGSEKDVEVCFRDLGTNTVKKRNVHDGKGLDNWLGVTKKPHPTDPQRDIITASKEDPKSRFIYMHGVDSRARLRIQKPMLALLFSYHQVMPDYLDFLASFGFQSTARDVRHSAFRRQMSLKQPAVALTGNVLGRSGHQYQIAYNLKGVTQKGEEVWSIRNAAFYHQYDVGTNRALWIVTKGGTDIYESYKELTGSDGRPEDKTFTSAEDCFAASLSPHLLFCRWSTEDWRGYIRLLEEKVDKESKMAVIGLREHGHHAKRYRPSDIQLMQALEEKASEAAVVLEGNVDIMTSLRQLYEGLSKDDRFPCRNSCAGELTDFVNQLDAMISDLKNNSGRARALVKTTADRKELIIQYRGEESADRMHRLNKNMEEETIVVRIITLVTLIYLPATFVSTFFSTDIIKYQDDQYPNGKFSNTAMYRWLQVTLPLTFLTLLAAWVGKMYASKKADEAIDDGGIEVPPLAERLQVGYWLEWVKSRGKWPVRQSPAMPLLPLSKRTTQAQPVNGVAGQQPP</sequence>
<keyword evidence="5" id="KW-1185">Reference proteome</keyword>
<proteinExistence type="predicted"/>
<feature type="region of interest" description="Disordered" evidence="1">
    <location>
        <begin position="1"/>
        <end position="73"/>
    </location>
</feature>
<keyword evidence="2" id="KW-0472">Membrane</keyword>
<evidence type="ECO:0000313" key="4">
    <source>
        <dbReference type="EMBL" id="KAK3376186.1"/>
    </source>
</evidence>
<accession>A0AAE0KHQ2</accession>
<evidence type="ECO:0000313" key="5">
    <source>
        <dbReference type="Proteomes" id="UP001287356"/>
    </source>
</evidence>
<evidence type="ECO:0000256" key="1">
    <source>
        <dbReference type="SAM" id="MobiDB-lite"/>
    </source>
</evidence>
<keyword evidence="2" id="KW-0812">Transmembrane</keyword>
<feature type="transmembrane region" description="Helical" evidence="2">
    <location>
        <begin position="494"/>
        <end position="518"/>
    </location>
</feature>
<feature type="transmembrane region" description="Helical" evidence="2">
    <location>
        <begin position="538"/>
        <end position="558"/>
    </location>
</feature>
<dbReference type="Proteomes" id="UP001287356">
    <property type="component" value="Unassembled WGS sequence"/>
</dbReference>
<feature type="compositionally biased region" description="Low complexity" evidence="1">
    <location>
        <begin position="56"/>
        <end position="66"/>
    </location>
</feature>
<dbReference type="AlphaFoldDB" id="A0AAE0KHQ2"/>
<reference evidence="4" key="2">
    <citation type="submission" date="2023-06" db="EMBL/GenBank/DDBJ databases">
        <authorList>
            <consortium name="Lawrence Berkeley National Laboratory"/>
            <person name="Haridas S."/>
            <person name="Hensen N."/>
            <person name="Bonometti L."/>
            <person name="Westerberg I."/>
            <person name="Brannstrom I.O."/>
            <person name="Guillou S."/>
            <person name="Cros-Aarteil S."/>
            <person name="Calhoun S."/>
            <person name="Kuo A."/>
            <person name="Mondo S."/>
            <person name="Pangilinan J."/>
            <person name="Riley R."/>
            <person name="Labutti K."/>
            <person name="Andreopoulos B."/>
            <person name="Lipzen A."/>
            <person name="Chen C."/>
            <person name="Yanf M."/>
            <person name="Daum C."/>
            <person name="Ng V."/>
            <person name="Clum A."/>
            <person name="Steindorff A."/>
            <person name="Ohm R."/>
            <person name="Martin F."/>
            <person name="Silar P."/>
            <person name="Natvig D."/>
            <person name="Lalanne C."/>
            <person name="Gautier V."/>
            <person name="Ament-Velasquez S.L."/>
            <person name="Kruys A."/>
            <person name="Hutchinson M.I."/>
            <person name="Powell A.J."/>
            <person name="Barry K."/>
            <person name="Miller A.N."/>
            <person name="Grigoriev I.V."/>
            <person name="Debuchy R."/>
            <person name="Gladieux P."/>
            <person name="Thoren M.H."/>
            <person name="Johannesson H."/>
        </authorList>
    </citation>
    <scope>NUCLEOTIDE SEQUENCE</scope>
    <source>
        <strain evidence="4">CBS 958.72</strain>
    </source>
</reference>
<gene>
    <name evidence="4" type="ORF">B0T24DRAFT_618172</name>
</gene>
<dbReference type="EMBL" id="JAULSN010000003">
    <property type="protein sequence ID" value="KAK3376186.1"/>
    <property type="molecule type" value="Genomic_DNA"/>
</dbReference>
<dbReference type="Gene3D" id="1.20.58.340">
    <property type="entry name" value="Magnesium transport protein CorA, transmembrane region"/>
    <property type="match status" value="1"/>
</dbReference>
<organism evidence="4 5">
    <name type="scientific">Lasiosphaeria ovina</name>
    <dbReference type="NCBI Taxonomy" id="92902"/>
    <lineage>
        <taxon>Eukaryota</taxon>
        <taxon>Fungi</taxon>
        <taxon>Dikarya</taxon>
        <taxon>Ascomycota</taxon>
        <taxon>Pezizomycotina</taxon>
        <taxon>Sordariomycetes</taxon>
        <taxon>Sordariomycetidae</taxon>
        <taxon>Sordariales</taxon>
        <taxon>Lasiosphaeriaceae</taxon>
        <taxon>Lasiosphaeria</taxon>
    </lineage>
</organism>
<name>A0AAE0KHQ2_9PEZI</name>
<keyword evidence="2" id="KW-1133">Transmembrane helix</keyword>
<feature type="compositionally biased region" description="Low complexity" evidence="1">
    <location>
        <begin position="22"/>
        <end position="31"/>
    </location>
</feature>
<comment type="caution">
    <text evidence="4">The sequence shown here is derived from an EMBL/GenBank/DDBJ whole genome shotgun (WGS) entry which is preliminary data.</text>
</comment>
<evidence type="ECO:0000259" key="3">
    <source>
        <dbReference type="Pfam" id="PF26616"/>
    </source>
</evidence>
<feature type="compositionally biased region" description="Polar residues" evidence="1">
    <location>
        <begin position="1"/>
        <end position="14"/>
    </location>
</feature>
<feature type="region of interest" description="Disordered" evidence="1">
    <location>
        <begin position="613"/>
        <end position="632"/>
    </location>
</feature>
<dbReference type="InterPro" id="IPR058257">
    <property type="entry name" value="CorA-like_dom"/>
</dbReference>
<reference evidence="4" key="1">
    <citation type="journal article" date="2023" name="Mol. Phylogenet. Evol.">
        <title>Genome-scale phylogeny and comparative genomics of the fungal order Sordariales.</title>
        <authorList>
            <person name="Hensen N."/>
            <person name="Bonometti L."/>
            <person name="Westerberg I."/>
            <person name="Brannstrom I.O."/>
            <person name="Guillou S."/>
            <person name="Cros-Aarteil S."/>
            <person name="Calhoun S."/>
            <person name="Haridas S."/>
            <person name="Kuo A."/>
            <person name="Mondo S."/>
            <person name="Pangilinan J."/>
            <person name="Riley R."/>
            <person name="LaButti K."/>
            <person name="Andreopoulos B."/>
            <person name="Lipzen A."/>
            <person name="Chen C."/>
            <person name="Yan M."/>
            <person name="Daum C."/>
            <person name="Ng V."/>
            <person name="Clum A."/>
            <person name="Steindorff A."/>
            <person name="Ohm R.A."/>
            <person name="Martin F."/>
            <person name="Silar P."/>
            <person name="Natvig D.O."/>
            <person name="Lalanne C."/>
            <person name="Gautier V."/>
            <person name="Ament-Velasquez S.L."/>
            <person name="Kruys A."/>
            <person name="Hutchinson M.I."/>
            <person name="Powell A.J."/>
            <person name="Barry K."/>
            <person name="Miller A.N."/>
            <person name="Grigoriev I.V."/>
            <person name="Debuchy R."/>
            <person name="Gladieux P."/>
            <person name="Hiltunen Thoren M."/>
            <person name="Johannesson H."/>
        </authorList>
    </citation>
    <scope>NUCLEOTIDE SEQUENCE</scope>
    <source>
        <strain evidence="4">CBS 958.72</strain>
    </source>
</reference>
<feature type="domain" description="CorA-like transporter" evidence="3">
    <location>
        <begin position="80"/>
        <end position="366"/>
    </location>
</feature>
<protein>
    <recommendedName>
        <fullName evidence="3">CorA-like transporter domain-containing protein</fullName>
    </recommendedName>
</protein>
<feature type="compositionally biased region" description="Pro residues" evidence="1">
    <location>
        <begin position="32"/>
        <end position="46"/>
    </location>
</feature>
<dbReference type="Pfam" id="PF26616">
    <property type="entry name" value="CorA-like"/>
    <property type="match status" value="1"/>
</dbReference>